<dbReference type="RefSeq" id="WP_078668627.1">
    <property type="nucleotide sequence ID" value="NZ_FUWZ01000002.1"/>
</dbReference>
<evidence type="ECO:0000256" key="1">
    <source>
        <dbReference type="ARBA" id="ARBA00004141"/>
    </source>
</evidence>
<dbReference type="EMBL" id="FUWZ01000002">
    <property type="protein sequence ID" value="SJZ95510.1"/>
    <property type="molecule type" value="Genomic_DNA"/>
</dbReference>
<dbReference type="GO" id="GO:0005524">
    <property type="term" value="F:ATP binding"/>
    <property type="evidence" value="ECO:0007669"/>
    <property type="project" value="InterPro"/>
</dbReference>
<proteinExistence type="inferred from homology"/>
<dbReference type="InterPro" id="IPR005074">
    <property type="entry name" value="Peptidase_C39"/>
</dbReference>
<evidence type="ECO:0000259" key="11">
    <source>
        <dbReference type="PROSITE" id="PS50990"/>
    </source>
</evidence>
<dbReference type="CDD" id="cd12921">
    <property type="entry name" value="VKOR_4"/>
    <property type="match status" value="1"/>
</dbReference>
<evidence type="ECO:0000256" key="7">
    <source>
        <dbReference type="ARBA" id="ARBA00023136"/>
    </source>
</evidence>
<comment type="similarity">
    <text evidence="2">Belongs to the VKOR family.</text>
</comment>
<keyword evidence="7 10" id="KW-0472">Membrane</keyword>
<dbReference type="SMART" id="SM00756">
    <property type="entry name" value="VKc"/>
    <property type="match status" value="1"/>
</dbReference>
<dbReference type="Gene3D" id="3.40.30.10">
    <property type="entry name" value="Glutaredoxin"/>
    <property type="match status" value="1"/>
</dbReference>
<keyword evidence="12" id="KW-0413">Isomerase</keyword>
<evidence type="ECO:0000256" key="8">
    <source>
        <dbReference type="ARBA" id="ARBA00023157"/>
    </source>
</evidence>
<evidence type="ECO:0000256" key="6">
    <source>
        <dbReference type="ARBA" id="ARBA00023002"/>
    </source>
</evidence>
<dbReference type="Gene3D" id="1.20.1440.130">
    <property type="entry name" value="VKOR domain"/>
    <property type="match status" value="1"/>
</dbReference>
<dbReference type="GO" id="GO:0008233">
    <property type="term" value="F:peptidase activity"/>
    <property type="evidence" value="ECO:0007669"/>
    <property type="project" value="InterPro"/>
</dbReference>
<dbReference type="SUPFAM" id="SSF52833">
    <property type="entry name" value="Thioredoxin-like"/>
    <property type="match status" value="1"/>
</dbReference>
<dbReference type="InterPro" id="IPR012336">
    <property type="entry name" value="Thioredoxin-like_fold"/>
</dbReference>
<dbReference type="GO" id="GO:0016020">
    <property type="term" value="C:membrane"/>
    <property type="evidence" value="ECO:0007669"/>
    <property type="project" value="UniProtKB-SubCell"/>
</dbReference>
<dbReference type="AlphaFoldDB" id="A0A1T4PVC6"/>
<dbReference type="InterPro" id="IPR038354">
    <property type="entry name" value="VKOR_sf"/>
</dbReference>
<keyword evidence="8" id="KW-1015">Disulfide bond</keyword>
<dbReference type="Pfam" id="PF03412">
    <property type="entry name" value="Peptidase_C39"/>
    <property type="match status" value="1"/>
</dbReference>
<feature type="transmembrane region" description="Helical" evidence="10">
    <location>
        <begin position="297"/>
        <end position="317"/>
    </location>
</feature>
<dbReference type="Proteomes" id="UP000190367">
    <property type="component" value="Unassembled WGS sequence"/>
</dbReference>
<dbReference type="Gene3D" id="3.90.70.10">
    <property type="entry name" value="Cysteine proteinases"/>
    <property type="match status" value="1"/>
</dbReference>
<feature type="domain" description="Peptidase C39" evidence="11">
    <location>
        <begin position="10"/>
        <end position="131"/>
    </location>
</feature>
<reference evidence="13" key="1">
    <citation type="submission" date="2017-02" db="EMBL/GenBank/DDBJ databases">
        <authorList>
            <person name="Varghese N."/>
            <person name="Submissions S."/>
        </authorList>
    </citation>
    <scope>NUCLEOTIDE SEQUENCE [LARGE SCALE GENOMIC DNA]</scope>
    <source>
        <strain evidence="13">DSM 22224</strain>
    </source>
</reference>
<dbReference type="Pfam" id="PF07884">
    <property type="entry name" value="VKOR"/>
    <property type="match status" value="1"/>
</dbReference>
<keyword evidence="9" id="KW-0676">Redox-active center</keyword>
<feature type="transmembrane region" description="Helical" evidence="10">
    <location>
        <begin position="183"/>
        <end position="206"/>
    </location>
</feature>
<feature type="transmembrane region" description="Helical" evidence="10">
    <location>
        <begin position="266"/>
        <end position="285"/>
    </location>
</feature>
<keyword evidence="5 10" id="KW-1133">Transmembrane helix</keyword>
<dbReference type="InterPro" id="IPR036249">
    <property type="entry name" value="Thioredoxin-like_sf"/>
</dbReference>
<comment type="subcellular location">
    <subcellularLocation>
        <location evidence="1">Membrane</location>
        <topology evidence="1">Multi-pass membrane protein</topology>
    </subcellularLocation>
</comment>
<keyword evidence="4" id="KW-0874">Quinone</keyword>
<evidence type="ECO:0000313" key="12">
    <source>
        <dbReference type="EMBL" id="SJZ95510.1"/>
    </source>
</evidence>
<feature type="transmembrane region" description="Helical" evidence="10">
    <location>
        <begin position="337"/>
        <end position="356"/>
    </location>
</feature>
<evidence type="ECO:0000256" key="10">
    <source>
        <dbReference type="SAM" id="Phobius"/>
    </source>
</evidence>
<evidence type="ECO:0000256" key="9">
    <source>
        <dbReference type="ARBA" id="ARBA00023284"/>
    </source>
</evidence>
<dbReference type="GO" id="GO:0016853">
    <property type="term" value="F:isomerase activity"/>
    <property type="evidence" value="ECO:0007669"/>
    <property type="project" value="UniProtKB-KW"/>
</dbReference>
<dbReference type="STRING" id="634771.SAMN04488128_10225"/>
<keyword evidence="3 10" id="KW-0812">Transmembrane</keyword>
<accession>A0A1T4PVC6</accession>
<evidence type="ECO:0000256" key="4">
    <source>
        <dbReference type="ARBA" id="ARBA00022719"/>
    </source>
</evidence>
<gene>
    <name evidence="12" type="ORF">SAMN04488128_10225</name>
</gene>
<evidence type="ECO:0000256" key="5">
    <source>
        <dbReference type="ARBA" id="ARBA00022989"/>
    </source>
</evidence>
<feature type="transmembrane region" description="Helical" evidence="10">
    <location>
        <begin position="155"/>
        <end position="177"/>
    </location>
</feature>
<name>A0A1T4PVC6_9BACT</name>
<evidence type="ECO:0000313" key="13">
    <source>
        <dbReference type="Proteomes" id="UP000190367"/>
    </source>
</evidence>
<sequence length="546" mass="61329">MIDFLFKLPQENCIAVTHALLSNMNVPVTLTSLKKSLKDHLYYPSMLAVSDVLSVYDVENVAVKVGTDRLNELPLPFVTQIKDRKGKHDFFTVVTSRVGDKLEFFCPEENKMIRVDTSLFVGRWLSGYVLLVGANNPEGEENYHENRSNEKRESIIRVSALCMLPLVVAAAAFQGIFSFGIVALPAVFFMLAAVLGMLITGMLVWYDMDHQHSLLKSICESGGAGSCSKVLKSSASTIGGVKWSQLGMAYFSAELLLLLFNGVNHAPTLSCLAWMSICVIPYVFYSAYYQGRIVKKWCVLCLSVLIVLLLQGTIAFQQDWLSMPVLLNFLESGKWMSLVWALLSMPLLLYFLLPVLKQAEAGERYKRELRRIKLRPEVFNAILFKQKKINVSLDGIGISLGNPAARHKIIKVCNPYCKPCMLAHKHLAELFKLKLDVHLQIIFLTPGLNHRSGLVAAHLLALAASCTDPVSLEQILDDWYLMQDKDYAAYAISHPVAYELNNQGEQLVDMRKWCEKMGVAFTPTIFVNGYQIPDNYHVAELRYLLS</sequence>
<evidence type="ECO:0000256" key="2">
    <source>
        <dbReference type="ARBA" id="ARBA00006214"/>
    </source>
</evidence>
<dbReference type="PROSITE" id="PS50990">
    <property type="entry name" value="PEPTIDASE_C39"/>
    <property type="match status" value="1"/>
</dbReference>
<keyword evidence="6" id="KW-0560">Oxidoreductase</keyword>
<evidence type="ECO:0000256" key="3">
    <source>
        <dbReference type="ARBA" id="ARBA00022692"/>
    </source>
</evidence>
<dbReference type="GO" id="GO:0016491">
    <property type="term" value="F:oxidoreductase activity"/>
    <property type="evidence" value="ECO:0007669"/>
    <property type="project" value="UniProtKB-KW"/>
</dbReference>
<dbReference type="InterPro" id="IPR012932">
    <property type="entry name" value="VKOR"/>
</dbReference>
<protein>
    <submittedName>
        <fullName evidence="12">Protein-disulfide isomerase</fullName>
    </submittedName>
</protein>
<dbReference type="GO" id="GO:0048038">
    <property type="term" value="F:quinone binding"/>
    <property type="evidence" value="ECO:0007669"/>
    <property type="project" value="UniProtKB-KW"/>
</dbReference>
<dbReference type="GO" id="GO:0006508">
    <property type="term" value="P:proteolysis"/>
    <property type="evidence" value="ECO:0007669"/>
    <property type="project" value="InterPro"/>
</dbReference>
<keyword evidence="13" id="KW-1185">Reference proteome</keyword>
<dbReference type="Pfam" id="PF13462">
    <property type="entry name" value="Thioredoxin_4"/>
    <property type="match status" value="1"/>
</dbReference>
<organism evidence="12 13">
    <name type="scientific">Chitinophaga eiseniae</name>
    <dbReference type="NCBI Taxonomy" id="634771"/>
    <lineage>
        <taxon>Bacteria</taxon>
        <taxon>Pseudomonadati</taxon>
        <taxon>Bacteroidota</taxon>
        <taxon>Chitinophagia</taxon>
        <taxon>Chitinophagales</taxon>
        <taxon>Chitinophagaceae</taxon>
        <taxon>Chitinophaga</taxon>
    </lineage>
</organism>
<dbReference type="OrthoDB" id="1100563at2"/>